<dbReference type="InterPro" id="IPR032819">
    <property type="entry name" value="TruB_C"/>
</dbReference>
<dbReference type="Pfam" id="PF09142">
    <property type="entry name" value="TruB_C"/>
    <property type="match status" value="1"/>
</dbReference>
<evidence type="ECO:0000256" key="2">
    <source>
        <dbReference type="ARBA" id="ARBA00005642"/>
    </source>
</evidence>
<comment type="catalytic activity">
    <reaction evidence="1 5">
        <text>uridine(55) in tRNA = pseudouridine(55) in tRNA</text>
        <dbReference type="Rhea" id="RHEA:42532"/>
        <dbReference type="Rhea" id="RHEA-COMP:10101"/>
        <dbReference type="Rhea" id="RHEA-COMP:10102"/>
        <dbReference type="ChEBI" id="CHEBI:65314"/>
        <dbReference type="ChEBI" id="CHEBI:65315"/>
        <dbReference type="EC" id="5.4.99.25"/>
    </reaction>
</comment>
<dbReference type="EC" id="5.4.99.25" evidence="5"/>
<dbReference type="InterPro" id="IPR014780">
    <property type="entry name" value="tRNA_psdUridine_synth_TruB"/>
</dbReference>
<evidence type="ECO:0000313" key="11">
    <source>
        <dbReference type="Proteomes" id="UP000694300"/>
    </source>
</evidence>
<evidence type="ECO:0000259" key="8">
    <source>
        <dbReference type="Pfam" id="PF09142"/>
    </source>
</evidence>
<proteinExistence type="inferred from homology"/>
<evidence type="ECO:0000256" key="6">
    <source>
        <dbReference type="SAM" id="MobiDB-lite"/>
    </source>
</evidence>
<feature type="domain" description="Pseudouridine synthase II N-terminal" evidence="7">
    <location>
        <begin position="51"/>
        <end position="199"/>
    </location>
</feature>
<dbReference type="PANTHER" id="PTHR13767">
    <property type="entry name" value="TRNA-PSEUDOURIDINE SYNTHASE"/>
    <property type="match status" value="1"/>
</dbReference>
<protein>
    <recommendedName>
        <fullName evidence="5">tRNA pseudouridine synthase B</fullName>
        <ecNumber evidence="5">5.4.99.25</ecNumber>
    </recommendedName>
    <alternativeName>
        <fullName evidence="5">tRNA pseudouridine(55) synthase</fullName>
        <shortName evidence="5">Psi55 synthase</shortName>
    </alternativeName>
    <alternativeName>
        <fullName evidence="5">tRNA pseudouridylate synthase</fullName>
    </alternativeName>
    <alternativeName>
        <fullName evidence="5">tRNA-uridine isomerase</fullName>
    </alternativeName>
</protein>
<evidence type="ECO:0000256" key="3">
    <source>
        <dbReference type="ARBA" id="ARBA00022694"/>
    </source>
</evidence>
<evidence type="ECO:0000256" key="4">
    <source>
        <dbReference type="ARBA" id="ARBA00023235"/>
    </source>
</evidence>
<reference evidence="10 11" key="1">
    <citation type="submission" date="2020-11" db="EMBL/GenBank/DDBJ databases">
        <title>Pseudonocardia abyssalis sp. nov. and Pseudonocardia oceani sp. nov., description and phylogenomic analysis of two novel actinomycetes isolated from the deep Southern Ocean.</title>
        <authorList>
            <person name="Parra J."/>
        </authorList>
    </citation>
    <scope>NUCLEOTIDE SEQUENCE [LARGE SCALE GENOMIC DNA]</scope>
    <source>
        <strain evidence="11">KRD185</strain>
    </source>
</reference>
<organism evidence="10 11">
    <name type="scientific">Pseudonocardia oceani</name>
    <dbReference type="NCBI Taxonomy" id="2792013"/>
    <lineage>
        <taxon>Bacteria</taxon>
        <taxon>Bacillati</taxon>
        <taxon>Actinomycetota</taxon>
        <taxon>Actinomycetes</taxon>
        <taxon>Pseudonocardiales</taxon>
        <taxon>Pseudonocardiaceae</taxon>
        <taxon>Pseudonocardia</taxon>
    </lineage>
</organism>
<sequence length="321" mass="33069">MHDHDPFAPGRRCPAGTGAESARVTPAPPSGLVVVDKPGGLTSHDVVARLRRILRTRKVGHAGTLDPMATGVLVCGIGRGTKLLGHLALDTKAYTATIRLGAATTTDDAEGETVSTADASTVTDEAIAAGIAALTGDIAQVPSSVSAIKVDGQRAYARVRAGEEVVLAARPVTVSAFTLLARRGDDLDVLVECTSGTYVRALARDLGAGLLVDGRGVGGHLTALRRTRVGPFDLGHARTLEQLETDPTLSLPLDAAVCVAFPRRDLDDDATADIRHGRPLPADGRAGTYGVFSPEGRALALVREADGGPARPLVVLAPAGD</sequence>
<keyword evidence="11" id="KW-1185">Reference proteome</keyword>
<accession>A0ABS6U4P9</accession>
<dbReference type="PANTHER" id="PTHR13767:SF2">
    <property type="entry name" value="PSEUDOURIDYLATE SYNTHASE TRUB1"/>
    <property type="match status" value="1"/>
</dbReference>
<dbReference type="NCBIfam" id="TIGR00431">
    <property type="entry name" value="TruB"/>
    <property type="match status" value="1"/>
</dbReference>
<dbReference type="InterPro" id="IPR002501">
    <property type="entry name" value="PsdUridine_synth_N"/>
</dbReference>
<comment type="caution">
    <text evidence="10">The sequence shown here is derived from an EMBL/GenBank/DDBJ whole genome shotgun (WGS) entry which is preliminary data.</text>
</comment>
<dbReference type="HAMAP" id="MF_01080">
    <property type="entry name" value="TruB_bact"/>
    <property type="match status" value="1"/>
</dbReference>
<dbReference type="EMBL" id="JADQDF010000001">
    <property type="protein sequence ID" value="MBW0127208.1"/>
    <property type="molecule type" value="Genomic_DNA"/>
</dbReference>
<evidence type="ECO:0000259" key="7">
    <source>
        <dbReference type="Pfam" id="PF01509"/>
    </source>
</evidence>
<feature type="domain" description="tRNA pseudouridylate synthase B C-terminal" evidence="9">
    <location>
        <begin position="200"/>
        <end position="245"/>
    </location>
</feature>
<gene>
    <name evidence="5 10" type="primary">truB</name>
    <name evidence="10" type="ORF">I4I82_05875</name>
</gene>
<keyword evidence="3 5" id="KW-0819">tRNA processing</keyword>
<dbReference type="InterPro" id="IPR015225">
    <property type="entry name" value="tRNA_psdUridine_synth_fam2_C"/>
</dbReference>
<name>A0ABS6U4P9_9PSEU</name>
<dbReference type="Pfam" id="PF16198">
    <property type="entry name" value="TruB_C_2"/>
    <property type="match status" value="1"/>
</dbReference>
<evidence type="ECO:0000256" key="5">
    <source>
        <dbReference type="HAMAP-Rule" id="MF_01080"/>
    </source>
</evidence>
<comment type="similarity">
    <text evidence="2 5">Belongs to the pseudouridine synthase TruB family. Type 1 subfamily.</text>
</comment>
<dbReference type="CDD" id="cd02573">
    <property type="entry name" value="PseudoU_synth_EcTruB"/>
    <property type="match status" value="1"/>
</dbReference>
<keyword evidence="4 5" id="KW-0413">Isomerase</keyword>
<feature type="region of interest" description="Disordered" evidence="6">
    <location>
        <begin position="1"/>
        <end position="30"/>
    </location>
</feature>
<feature type="active site" description="Nucleophile" evidence="5">
    <location>
        <position position="66"/>
    </location>
</feature>
<evidence type="ECO:0000259" key="9">
    <source>
        <dbReference type="Pfam" id="PF16198"/>
    </source>
</evidence>
<evidence type="ECO:0000256" key="1">
    <source>
        <dbReference type="ARBA" id="ARBA00000385"/>
    </source>
</evidence>
<dbReference type="Proteomes" id="UP000694300">
    <property type="component" value="Unassembled WGS sequence"/>
</dbReference>
<evidence type="ECO:0000313" key="10">
    <source>
        <dbReference type="EMBL" id="MBW0127208.1"/>
    </source>
</evidence>
<dbReference type="Pfam" id="PF01509">
    <property type="entry name" value="TruB_N"/>
    <property type="match status" value="1"/>
</dbReference>
<feature type="domain" description="tRNA pseudouridine synthase II TruB subfamily 2 C-terminal" evidence="8">
    <location>
        <begin position="261"/>
        <end position="316"/>
    </location>
</feature>
<comment type="function">
    <text evidence="5">Responsible for synthesis of pseudouridine from uracil-55 in the psi GC loop of transfer RNAs.</text>
</comment>